<dbReference type="CDD" id="cd00038">
    <property type="entry name" value="CAP_ED"/>
    <property type="match status" value="1"/>
</dbReference>
<dbReference type="SUPFAM" id="SSF46785">
    <property type="entry name" value="Winged helix' DNA-binding domain"/>
    <property type="match status" value="1"/>
</dbReference>
<evidence type="ECO:0000256" key="4">
    <source>
        <dbReference type="ARBA" id="ARBA00023163"/>
    </source>
</evidence>
<evidence type="ECO:0000256" key="1">
    <source>
        <dbReference type="ARBA" id="ARBA00023015"/>
    </source>
</evidence>
<dbReference type="InterPro" id="IPR036390">
    <property type="entry name" value="WH_DNA-bd_sf"/>
</dbReference>
<feature type="domain" description="HTH crp-type" evidence="6">
    <location>
        <begin position="152"/>
        <end position="221"/>
    </location>
</feature>
<gene>
    <name evidence="7" type="ORF">OMP40_19415</name>
</gene>
<dbReference type="Gene3D" id="2.60.120.10">
    <property type="entry name" value="Jelly Rolls"/>
    <property type="match status" value="1"/>
</dbReference>
<dbReference type="AlphaFoldDB" id="A0A9X4KUE5"/>
<evidence type="ECO:0000313" key="8">
    <source>
        <dbReference type="Proteomes" id="UP001153404"/>
    </source>
</evidence>
<dbReference type="EMBL" id="JAPDIA010000007">
    <property type="protein sequence ID" value="MDG0811296.1"/>
    <property type="molecule type" value="Genomic_DNA"/>
</dbReference>
<comment type="caution">
    <text evidence="7">The sequence shown here is derived from an EMBL/GenBank/DDBJ whole genome shotgun (WGS) entry which is preliminary data.</text>
</comment>
<dbReference type="SMART" id="SM00419">
    <property type="entry name" value="HTH_CRP"/>
    <property type="match status" value="1"/>
</dbReference>
<evidence type="ECO:0000256" key="2">
    <source>
        <dbReference type="ARBA" id="ARBA00023125"/>
    </source>
</evidence>
<feature type="domain" description="Cyclic nucleotide-binding" evidence="5">
    <location>
        <begin position="17"/>
        <end position="121"/>
    </location>
</feature>
<dbReference type="InterPro" id="IPR050397">
    <property type="entry name" value="Env_Response_Regulators"/>
</dbReference>
<dbReference type="InterPro" id="IPR018490">
    <property type="entry name" value="cNMP-bd_dom_sf"/>
</dbReference>
<dbReference type="PANTHER" id="PTHR24567:SF74">
    <property type="entry name" value="HTH-TYPE TRANSCRIPTIONAL REGULATOR ARCR"/>
    <property type="match status" value="1"/>
</dbReference>
<dbReference type="SUPFAM" id="SSF51206">
    <property type="entry name" value="cAMP-binding domain-like"/>
    <property type="match status" value="1"/>
</dbReference>
<keyword evidence="1" id="KW-0805">Transcription regulation</keyword>
<evidence type="ECO:0000259" key="6">
    <source>
        <dbReference type="PROSITE" id="PS51063"/>
    </source>
</evidence>
<keyword evidence="8" id="KW-1185">Reference proteome</keyword>
<evidence type="ECO:0000259" key="5">
    <source>
        <dbReference type="PROSITE" id="PS50042"/>
    </source>
</evidence>
<dbReference type="GO" id="GO:0003700">
    <property type="term" value="F:DNA-binding transcription factor activity"/>
    <property type="evidence" value="ECO:0007669"/>
    <property type="project" value="TreeGrafter"/>
</dbReference>
<keyword evidence="3" id="KW-0010">Activator</keyword>
<dbReference type="PROSITE" id="PS51063">
    <property type="entry name" value="HTH_CRP_2"/>
    <property type="match status" value="1"/>
</dbReference>
<dbReference type="GO" id="GO:0005829">
    <property type="term" value="C:cytosol"/>
    <property type="evidence" value="ECO:0007669"/>
    <property type="project" value="TreeGrafter"/>
</dbReference>
<proteinExistence type="predicted"/>
<dbReference type="Pfam" id="PF00027">
    <property type="entry name" value="cNMP_binding"/>
    <property type="match status" value="1"/>
</dbReference>
<keyword evidence="4" id="KW-0804">Transcription</keyword>
<organism evidence="7 8">
    <name type="scientific">Cohnella rhizosphaerae</name>
    <dbReference type="NCBI Taxonomy" id="1457232"/>
    <lineage>
        <taxon>Bacteria</taxon>
        <taxon>Bacillati</taxon>
        <taxon>Bacillota</taxon>
        <taxon>Bacilli</taxon>
        <taxon>Bacillales</taxon>
        <taxon>Paenibacillaceae</taxon>
        <taxon>Cohnella</taxon>
    </lineage>
</organism>
<accession>A0A9X4KUE5</accession>
<evidence type="ECO:0000256" key="3">
    <source>
        <dbReference type="ARBA" id="ARBA00023159"/>
    </source>
</evidence>
<dbReference type="RefSeq" id="WP_277533822.1">
    <property type="nucleotide sequence ID" value="NZ_JAPDIA010000007.1"/>
</dbReference>
<reference evidence="7" key="1">
    <citation type="submission" date="2022-10" db="EMBL/GenBank/DDBJ databases">
        <title>Comparative genomic analysis of Cohnella hashimotonis sp. nov., isolated from the International Space Station.</title>
        <authorList>
            <person name="Simpson A."/>
            <person name="Venkateswaran K."/>
        </authorList>
    </citation>
    <scope>NUCLEOTIDE SEQUENCE</scope>
    <source>
        <strain evidence="7">DSM 28161</strain>
    </source>
</reference>
<dbReference type="InterPro" id="IPR012318">
    <property type="entry name" value="HTH_CRP"/>
</dbReference>
<dbReference type="PROSITE" id="PS50042">
    <property type="entry name" value="CNMP_BINDING_3"/>
    <property type="match status" value="1"/>
</dbReference>
<dbReference type="SMART" id="SM00100">
    <property type="entry name" value="cNMP"/>
    <property type="match status" value="1"/>
</dbReference>
<name>A0A9X4KUE5_9BACL</name>
<protein>
    <submittedName>
        <fullName evidence="7">Crp/Fnr family transcriptional regulator</fullName>
    </submittedName>
</protein>
<sequence>MNEAGVRGDAQETASNRAEAAEQLALAKLFETFGASRDVKKNAFIFRSEEESQEIYFVQDGLVKISQFAQEGQSITLFLRHKGEVFGAAEVLTGQKRQRYARCITDSRILSIPAASFIGLLRQHPDALYALTVANARRLLQTQRYVETLVSRPVAWRLAQLLLQLGVRSGKETVVTLPLSHEEISYVIGCSRQTVTETLGRWRDDGIVRYEKKQVVIFDTDAFEARL</sequence>
<dbReference type="PANTHER" id="PTHR24567">
    <property type="entry name" value="CRP FAMILY TRANSCRIPTIONAL REGULATORY PROTEIN"/>
    <property type="match status" value="1"/>
</dbReference>
<evidence type="ECO:0000313" key="7">
    <source>
        <dbReference type="EMBL" id="MDG0811296.1"/>
    </source>
</evidence>
<dbReference type="CDD" id="cd00092">
    <property type="entry name" value="HTH_CRP"/>
    <property type="match status" value="1"/>
</dbReference>
<dbReference type="GO" id="GO:0003677">
    <property type="term" value="F:DNA binding"/>
    <property type="evidence" value="ECO:0007669"/>
    <property type="project" value="UniProtKB-KW"/>
</dbReference>
<dbReference type="InterPro" id="IPR014710">
    <property type="entry name" value="RmlC-like_jellyroll"/>
</dbReference>
<dbReference type="InterPro" id="IPR000595">
    <property type="entry name" value="cNMP-bd_dom"/>
</dbReference>
<dbReference type="Pfam" id="PF13545">
    <property type="entry name" value="HTH_Crp_2"/>
    <property type="match status" value="1"/>
</dbReference>
<dbReference type="Proteomes" id="UP001153404">
    <property type="component" value="Unassembled WGS sequence"/>
</dbReference>
<keyword evidence="2" id="KW-0238">DNA-binding</keyword>
<dbReference type="PRINTS" id="PR00034">
    <property type="entry name" value="HTHCRP"/>
</dbReference>